<dbReference type="CDD" id="cd01949">
    <property type="entry name" value="GGDEF"/>
    <property type="match status" value="1"/>
</dbReference>
<dbReference type="SMART" id="SM00267">
    <property type="entry name" value="GGDEF"/>
    <property type="match status" value="1"/>
</dbReference>
<dbReference type="InterPro" id="IPR043128">
    <property type="entry name" value="Rev_trsase/Diguanyl_cyclase"/>
</dbReference>
<dbReference type="EMBL" id="CP151406">
    <property type="protein sequence ID" value="WZJ21003.1"/>
    <property type="molecule type" value="Genomic_DNA"/>
</dbReference>
<evidence type="ECO:0000313" key="4">
    <source>
        <dbReference type="EMBL" id="WZJ21003.1"/>
    </source>
</evidence>
<dbReference type="Proteomes" id="UP001479520">
    <property type="component" value="Chromosome"/>
</dbReference>
<organism evidence="4 5">
    <name type="scientific">Azonexus hydrophilus</name>
    <dbReference type="NCBI Taxonomy" id="418702"/>
    <lineage>
        <taxon>Bacteria</taxon>
        <taxon>Pseudomonadati</taxon>
        <taxon>Pseudomonadota</taxon>
        <taxon>Betaproteobacteria</taxon>
        <taxon>Rhodocyclales</taxon>
        <taxon>Azonexaceae</taxon>
        <taxon>Azonexus</taxon>
    </lineage>
</organism>
<gene>
    <name evidence="4" type="ORF">AADV58_13765</name>
</gene>
<accession>A0ABZ2XF74</accession>
<dbReference type="SUPFAM" id="SSF55073">
    <property type="entry name" value="Nucleotide cyclase"/>
    <property type="match status" value="1"/>
</dbReference>
<dbReference type="EC" id="2.7.7.65" evidence="1"/>
<dbReference type="RefSeq" id="WP_281981801.1">
    <property type="nucleotide sequence ID" value="NZ_CALFBA010000017.1"/>
</dbReference>
<dbReference type="InterPro" id="IPR000160">
    <property type="entry name" value="GGDEF_dom"/>
</dbReference>
<evidence type="ECO:0000259" key="3">
    <source>
        <dbReference type="PROSITE" id="PS50887"/>
    </source>
</evidence>
<name>A0ABZ2XF74_9RHOO</name>
<feature type="domain" description="GGDEF" evidence="3">
    <location>
        <begin position="198"/>
        <end position="327"/>
    </location>
</feature>
<dbReference type="Gene3D" id="3.30.70.270">
    <property type="match status" value="1"/>
</dbReference>
<protein>
    <recommendedName>
        <fullName evidence="1">diguanylate cyclase</fullName>
        <ecNumber evidence="1">2.7.7.65</ecNumber>
    </recommendedName>
</protein>
<keyword evidence="4" id="KW-0808">Transferase</keyword>
<dbReference type="PROSITE" id="PS50887">
    <property type="entry name" value="GGDEF"/>
    <property type="match status" value="1"/>
</dbReference>
<dbReference type="NCBIfam" id="TIGR00254">
    <property type="entry name" value="GGDEF"/>
    <property type="match status" value="1"/>
</dbReference>
<dbReference type="InterPro" id="IPR029787">
    <property type="entry name" value="Nucleotide_cyclase"/>
</dbReference>
<evidence type="ECO:0000313" key="5">
    <source>
        <dbReference type="Proteomes" id="UP001479520"/>
    </source>
</evidence>
<dbReference type="PANTHER" id="PTHR45138">
    <property type="entry name" value="REGULATORY COMPONENTS OF SENSORY TRANSDUCTION SYSTEM"/>
    <property type="match status" value="1"/>
</dbReference>
<keyword evidence="5" id="KW-1185">Reference proteome</keyword>
<keyword evidence="4" id="KW-0548">Nucleotidyltransferase</keyword>
<dbReference type="Pfam" id="PF00990">
    <property type="entry name" value="GGDEF"/>
    <property type="match status" value="1"/>
</dbReference>
<dbReference type="PANTHER" id="PTHR45138:SF9">
    <property type="entry name" value="DIGUANYLATE CYCLASE DGCM-RELATED"/>
    <property type="match status" value="1"/>
</dbReference>
<evidence type="ECO:0000256" key="1">
    <source>
        <dbReference type="ARBA" id="ARBA00012528"/>
    </source>
</evidence>
<sequence>MLGLINHVVRISARRDRTEINSAMVDALMDLFAPERLTIYRCYTGKRKTIVFACAGYGPQGQFLRNAYLPDHHFCQPIDRDPLLRQCRKELSAVLDYQEDGSHRIIFPVLRLDEPIYFIDLVLSDEFSADRRVTLMGLIEYFGNHIALLDYGEADTLTGLASRKTFDKHLFELLGQAASDELLGNEHQFARRTLAPDSNHWLAVCDIDHFKHINDNFGHLIGDEVLIMLSQVMRQSFRFDDQLFRFGGEEFIALLQPTDRASAQATLDRFRSDVEKTVFSRVGHVTVSIGFSQLLSCDTPTDVIERADEALYYAKRNGRNQVACYEQLITDGRLAAREIAKGEVELF</sequence>
<evidence type="ECO:0000256" key="2">
    <source>
        <dbReference type="ARBA" id="ARBA00034247"/>
    </source>
</evidence>
<proteinExistence type="predicted"/>
<dbReference type="InterPro" id="IPR050469">
    <property type="entry name" value="Diguanylate_Cyclase"/>
</dbReference>
<dbReference type="GO" id="GO:0052621">
    <property type="term" value="F:diguanylate cyclase activity"/>
    <property type="evidence" value="ECO:0007669"/>
    <property type="project" value="UniProtKB-EC"/>
</dbReference>
<comment type="catalytic activity">
    <reaction evidence="2">
        <text>2 GTP = 3',3'-c-di-GMP + 2 diphosphate</text>
        <dbReference type="Rhea" id="RHEA:24898"/>
        <dbReference type="ChEBI" id="CHEBI:33019"/>
        <dbReference type="ChEBI" id="CHEBI:37565"/>
        <dbReference type="ChEBI" id="CHEBI:58805"/>
        <dbReference type="EC" id="2.7.7.65"/>
    </reaction>
</comment>
<reference evidence="4 5" key="1">
    <citation type="submission" date="2024-04" db="EMBL/GenBank/DDBJ databases">
        <title>Dissimilatory iodate-reducing microorganisms contribute to the enrichment of iodine in groundwater.</title>
        <authorList>
            <person name="Jiang Z."/>
        </authorList>
    </citation>
    <scope>NUCLEOTIDE SEQUENCE [LARGE SCALE GENOMIC DNA]</scope>
    <source>
        <strain evidence="4 5">NCP973</strain>
    </source>
</reference>